<keyword evidence="3" id="KW-1185">Reference proteome</keyword>
<dbReference type="InterPro" id="IPR010903">
    <property type="entry name" value="DUF1517"/>
</dbReference>
<dbReference type="InterPro" id="IPR053023">
    <property type="entry name" value="FLAP_modulator"/>
</dbReference>
<dbReference type="STRING" id="93759.A0A1R3KUP2"/>
<evidence type="ECO:0000256" key="1">
    <source>
        <dbReference type="SAM" id="Phobius"/>
    </source>
</evidence>
<keyword evidence="1" id="KW-0472">Membrane</keyword>
<keyword evidence="1" id="KW-0812">Transmembrane</keyword>
<dbReference type="PANTHER" id="PTHR33975">
    <property type="entry name" value="MYELIN-ASSOCIATED OLIGODENDROCYTE BASIC PROTEIN"/>
    <property type="match status" value="1"/>
</dbReference>
<reference evidence="3" key="1">
    <citation type="submission" date="2013-09" db="EMBL/GenBank/DDBJ databases">
        <title>Corchorus olitorius genome sequencing.</title>
        <authorList>
            <person name="Alam M."/>
            <person name="Haque M.S."/>
            <person name="Islam M.S."/>
            <person name="Emdad E.M."/>
            <person name="Islam M.M."/>
            <person name="Ahmed B."/>
            <person name="Halim A."/>
            <person name="Hossen Q.M.M."/>
            <person name="Hossain M.Z."/>
            <person name="Ahmed R."/>
            <person name="Khan M.M."/>
            <person name="Islam R."/>
            <person name="Rashid M.M."/>
            <person name="Khan S.A."/>
            <person name="Rahman M.S."/>
            <person name="Alam M."/>
            <person name="Yahiya A.S."/>
            <person name="Khan M.S."/>
            <person name="Azam M.S."/>
            <person name="Haque T."/>
            <person name="Lashkar M.Z.H."/>
            <person name="Akhand A.I."/>
            <person name="Morshed G."/>
            <person name="Roy S."/>
            <person name="Uddin K.S."/>
            <person name="Rabeya T."/>
            <person name="Hossain A.S."/>
            <person name="Chowdhury A."/>
            <person name="Snigdha A.R."/>
            <person name="Mortoza M.S."/>
            <person name="Matin S.A."/>
            <person name="Hoque S.M.E."/>
            <person name="Islam M.K."/>
            <person name="Roy D.K."/>
            <person name="Haider R."/>
            <person name="Moosa M.M."/>
            <person name="Elias S.M."/>
            <person name="Hasan A.M."/>
            <person name="Jahan S."/>
            <person name="Shafiuddin M."/>
            <person name="Mahmood N."/>
            <person name="Shommy N.S."/>
        </authorList>
    </citation>
    <scope>NUCLEOTIDE SEQUENCE [LARGE SCALE GENOMIC DNA]</scope>
    <source>
        <strain evidence="3">cv. O-4</strain>
    </source>
</reference>
<accession>A0A1R3KUP2</accession>
<comment type="caution">
    <text evidence="2">The sequence shown here is derived from an EMBL/GenBank/DDBJ whole genome shotgun (WGS) entry which is preliminary data.</text>
</comment>
<keyword evidence="1" id="KW-1133">Transmembrane helix</keyword>
<protein>
    <submittedName>
        <fullName evidence="2">Uncharacterized protein</fullName>
    </submittedName>
</protein>
<dbReference type="Proteomes" id="UP000187203">
    <property type="component" value="Unassembled WGS sequence"/>
</dbReference>
<sequence length="232" mass="26561">MADSPSSSSDDSLDIILPVGFVLLFFLAIFVPLVCILCTHLKRKTLLKLQIALSAEAGSVHRDWTKIFNEAKKLGNSRTSYTPDWHSIITARLFLLQHSDCFRYGYSCVTRYWTDCEILEDRFRQLCEVERQKRETIDIESLVHVNNNVPHPNANVSTMDYVVVTILVTVKGAHNLPKIRNTDDLNKALNYLRDICSNSNKVKGVEVFLTPKYETCSLSHEELLRNYTHLVN</sequence>
<proteinExistence type="predicted"/>
<dbReference type="AlphaFoldDB" id="A0A1R3KUP2"/>
<organism evidence="2 3">
    <name type="scientific">Corchorus olitorius</name>
    <dbReference type="NCBI Taxonomy" id="93759"/>
    <lineage>
        <taxon>Eukaryota</taxon>
        <taxon>Viridiplantae</taxon>
        <taxon>Streptophyta</taxon>
        <taxon>Embryophyta</taxon>
        <taxon>Tracheophyta</taxon>
        <taxon>Spermatophyta</taxon>
        <taxon>Magnoliopsida</taxon>
        <taxon>eudicotyledons</taxon>
        <taxon>Gunneridae</taxon>
        <taxon>Pentapetalae</taxon>
        <taxon>rosids</taxon>
        <taxon>malvids</taxon>
        <taxon>Malvales</taxon>
        <taxon>Malvaceae</taxon>
        <taxon>Grewioideae</taxon>
        <taxon>Apeibeae</taxon>
        <taxon>Corchorus</taxon>
    </lineage>
</organism>
<feature type="transmembrane region" description="Helical" evidence="1">
    <location>
        <begin position="15"/>
        <end position="38"/>
    </location>
</feature>
<dbReference type="GO" id="GO:0009507">
    <property type="term" value="C:chloroplast"/>
    <property type="evidence" value="ECO:0007669"/>
    <property type="project" value="TreeGrafter"/>
</dbReference>
<dbReference type="Pfam" id="PF07466">
    <property type="entry name" value="DUF1517"/>
    <property type="match status" value="1"/>
</dbReference>
<gene>
    <name evidence="2" type="ORF">COLO4_04252</name>
</gene>
<evidence type="ECO:0000313" key="2">
    <source>
        <dbReference type="EMBL" id="OMP10813.1"/>
    </source>
</evidence>
<dbReference type="EMBL" id="AWUE01011246">
    <property type="protein sequence ID" value="OMP10813.1"/>
    <property type="molecule type" value="Genomic_DNA"/>
</dbReference>
<dbReference type="PANTHER" id="PTHR33975:SF10">
    <property type="match status" value="1"/>
</dbReference>
<evidence type="ECO:0000313" key="3">
    <source>
        <dbReference type="Proteomes" id="UP000187203"/>
    </source>
</evidence>
<name>A0A1R3KUP2_9ROSI</name>